<feature type="region of interest" description="Disordered" evidence="1">
    <location>
        <begin position="1"/>
        <end position="33"/>
    </location>
</feature>
<name>A0A4Q4TAP0_9PEZI</name>
<dbReference type="OrthoDB" id="4604319at2759"/>
<feature type="compositionally biased region" description="Basic and acidic residues" evidence="1">
    <location>
        <begin position="1"/>
        <end position="23"/>
    </location>
</feature>
<evidence type="ECO:0000313" key="3">
    <source>
        <dbReference type="Proteomes" id="UP000293360"/>
    </source>
</evidence>
<dbReference type="EMBL" id="QJNU01000310">
    <property type="protein sequence ID" value="RYP02604.1"/>
    <property type="molecule type" value="Genomic_DNA"/>
</dbReference>
<evidence type="ECO:0000313" key="2">
    <source>
        <dbReference type="EMBL" id="RYP02604.1"/>
    </source>
</evidence>
<organism evidence="2 3">
    <name type="scientific">Monosporascus ibericus</name>
    <dbReference type="NCBI Taxonomy" id="155417"/>
    <lineage>
        <taxon>Eukaryota</taxon>
        <taxon>Fungi</taxon>
        <taxon>Dikarya</taxon>
        <taxon>Ascomycota</taxon>
        <taxon>Pezizomycotina</taxon>
        <taxon>Sordariomycetes</taxon>
        <taxon>Xylariomycetidae</taxon>
        <taxon>Xylariales</taxon>
        <taxon>Xylariales incertae sedis</taxon>
        <taxon>Monosporascus</taxon>
    </lineage>
</organism>
<evidence type="ECO:0000256" key="1">
    <source>
        <dbReference type="SAM" id="MobiDB-lite"/>
    </source>
</evidence>
<gene>
    <name evidence="2" type="ORF">DL764_005730</name>
</gene>
<dbReference type="AlphaFoldDB" id="A0A4Q4TAP0"/>
<proteinExistence type="predicted"/>
<protein>
    <recommendedName>
        <fullName evidence="4">SMP domain-containing protein</fullName>
    </recommendedName>
</protein>
<accession>A0A4Q4TAP0</accession>
<sequence length="134" mass="14376">MNDPEHLEALKASAGERHARDKANNPGLPGNAVPGYSAAQKTDSALGHYTAGIATNMDTNPPDPQRVNKTVPGRHVPLDAEPALAEGIRRDAETANNPAAADHFAKAAEQLDAAYHQDKEWLAKHPEKDQSSRE</sequence>
<reference evidence="2 3" key="1">
    <citation type="submission" date="2018-06" db="EMBL/GenBank/DDBJ databases">
        <title>Complete Genomes of Monosporascus.</title>
        <authorList>
            <person name="Robinson A.J."/>
            <person name="Natvig D.O."/>
        </authorList>
    </citation>
    <scope>NUCLEOTIDE SEQUENCE [LARGE SCALE GENOMIC DNA]</scope>
    <source>
        <strain evidence="2 3">CBS 110550</strain>
    </source>
</reference>
<keyword evidence="3" id="KW-1185">Reference proteome</keyword>
<evidence type="ECO:0008006" key="4">
    <source>
        <dbReference type="Google" id="ProtNLM"/>
    </source>
</evidence>
<dbReference type="Proteomes" id="UP000293360">
    <property type="component" value="Unassembled WGS sequence"/>
</dbReference>
<feature type="region of interest" description="Disordered" evidence="1">
    <location>
        <begin position="53"/>
        <end position="75"/>
    </location>
</feature>
<comment type="caution">
    <text evidence="2">The sequence shown here is derived from an EMBL/GenBank/DDBJ whole genome shotgun (WGS) entry which is preliminary data.</text>
</comment>